<evidence type="ECO:0000313" key="10">
    <source>
        <dbReference type="EMBL" id="KAA9130441.1"/>
    </source>
</evidence>
<feature type="domain" description="Arginosuccinate synthase-like N-terminal" evidence="8">
    <location>
        <begin position="9"/>
        <end position="155"/>
    </location>
</feature>
<dbReference type="InterPro" id="IPR024074">
    <property type="entry name" value="AS_cat/multimer_dom_body"/>
</dbReference>
<keyword evidence="11" id="KW-1185">Reference proteome</keyword>
<dbReference type="NCBIfam" id="TIGR00032">
    <property type="entry name" value="argG"/>
    <property type="match status" value="1"/>
</dbReference>
<dbReference type="EMBL" id="VYXP01000007">
    <property type="protein sequence ID" value="KAA9130441.1"/>
    <property type="molecule type" value="Genomic_DNA"/>
</dbReference>
<dbReference type="GO" id="GO:0004055">
    <property type="term" value="F:argininosuccinate synthase activity"/>
    <property type="evidence" value="ECO:0007669"/>
    <property type="project" value="UniProtKB-EC"/>
</dbReference>
<protein>
    <recommendedName>
        <fullName evidence="2">argininosuccinate synthase</fullName>
        <ecNumber evidence="2">6.3.4.5</ecNumber>
    </recommendedName>
</protein>
<dbReference type="Pfam" id="PF00764">
    <property type="entry name" value="Arginosuc_synth"/>
    <property type="match status" value="1"/>
</dbReference>
<dbReference type="AlphaFoldDB" id="A0A5N0T6L7"/>
<evidence type="ECO:0000256" key="4">
    <source>
        <dbReference type="ARBA" id="ARBA00022598"/>
    </source>
</evidence>
<dbReference type="PROSITE" id="PS00564">
    <property type="entry name" value="ARGININOSUCCIN_SYN_1"/>
    <property type="match status" value="1"/>
</dbReference>
<dbReference type="Proteomes" id="UP000325372">
    <property type="component" value="Unassembled WGS sequence"/>
</dbReference>
<evidence type="ECO:0000256" key="7">
    <source>
        <dbReference type="ARBA" id="ARBA00022840"/>
    </source>
</evidence>
<dbReference type="Pfam" id="PF20979">
    <property type="entry name" value="Arginosuc_syn_C"/>
    <property type="match status" value="1"/>
</dbReference>
<dbReference type="GO" id="GO:0005524">
    <property type="term" value="F:ATP binding"/>
    <property type="evidence" value="ECO:0007669"/>
    <property type="project" value="UniProtKB-KW"/>
</dbReference>
<gene>
    <name evidence="10" type="primary">argG</name>
    <name evidence="10" type="ORF">F3N42_12085</name>
</gene>
<dbReference type="GO" id="GO:0000050">
    <property type="term" value="P:urea cycle"/>
    <property type="evidence" value="ECO:0007669"/>
    <property type="project" value="TreeGrafter"/>
</dbReference>
<dbReference type="Gene3D" id="3.90.1260.10">
    <property type="entry name" value="Argininosuccinate synthetase, chain A, domain 2"/>
    <property type="match status" value="1"/>
</dbReference>
<dbReference type="GO" id="GO:0005737">
    <property type="term" value="C:cytoplasm"/>
    <property type="evidence" value="ECO:0007669"/>
    <property type="project" value="TreeGrafter"/>
</dbReference>
<comment type="pathway">
    <text evidence="1">Amino-acid biosynthesis; L-arginine biosynthesis; L-arginine from L-ornithine and carbamoyl phosphate: step 2/3.</text>
</comment>
<evidence type="ECO:0000256" key="1">
    <source>
        <dbReference type="ARBA" id="ARBA00004967"/>
    </source>
</evidence>
<dbReference type="SUPFAM" id="SSF69864">
    <property type="entry name" value="Argininosuccinate synthetase, C-terminal domain"/>
    <property type="match status" value="1"/>
</dbReference>
<dbReference type="InterPro" id="IPR023434">
    <property type="entry name" value="Arginosuc_synth_type_1_subfam"/>
</dbReference>
<dbReference type="CDD" id="cd01999">
    <property type="entry name" value="ASS"/>
    <property type="match status" value="1"/>
</dbReference>
<accession>A0A5N0T6L7</accession>
<dbReference type="Gene3D" id="3.40.50.620">
    <property type="entry name" value="HUPs"/>
    <property type="match status" value="1"/>
</dbReference>
<keyword evidence="3" id="KW-0055">Arginine biosynthesis</keyword>
<dbReference type="InterPro" id="IPR048268">
    <property type="entry name" value="Arginosuc_syn_C"/>
</dbReference>
<evidence type="ECO:0000256" key="6">
    <source>
        <dbReference type="ARBA" id="ARBA00022741"/>
    </source>
</evidence>
<dbReference type="InterPro" id="IPR014729">
    <property type="entry name" value="Rossmann-like_a/b/a_fold"/>
</dbReference>
<keyword evidence="7" id="KW-0067">ATP-binding</keyword>
<feature type="domain" description="Arginosuccinate synthase C-terminal" evidence="9">
    <location>
        <begin position="180"/>
        <end position="392"/>
    </location>
</feature>
<organism evidence="10 11">
    <name type="scientific">Marinihelvus fidelis</name>
    <dbReference type="NCBI Taxonomy" id="2613842"/>
    <lineage>
        <taxon>Bacteria</taxon>
        <taxon>Pseudomonadati</taxon>
        <taxon>Pseudomonadota</taxon>
        <taxon>Gammaproteobacteria</taxon>
        <taxon>Chromatiales</taxon>
        <taxon>Wenzhouxiangellaceae</taxon>
        <taxon>Marinihelvus</taxon>
    </lineage>
</organism>
<dbReference type="UniPathway" id="UPA00068">
    <property type="reaction ID" value="UER00113"/>
</dbReference>
<comment type="caution">
    <text evidence="10">The sequence shown here is derived from an EMBL/GenBank/DDBJ whole genome shotgun (WGS) entry which is preliminary data.</text>
</comment>
<dbReference type="RefSeq" id="WP_150864745.1">
    <property type="nucleotide sequence ID" value="NZ_VYXP01000007.1"/>
</dbReference>
<evidence type="ECO:0000259" key="9">
    <source>
        <dbReference type="Pfam" id="PF20979"/>
    </source>
</evidence>
<dbReference type="PROSITE" id="PS00565">
    <property type="entry name" value="ARGININOSUCCIN_SYN_2"/>
    <property type="match status" value="1"/>
</dbReference>
<dbReference type="InterPro" id="IPR018223">
    <property type="entry name" value="Arginosuc_synth_CS"/>
</dbReference>
<dbReference type="GO" id="GO:0000053">
    <property type="term" value="P:argininosuccinate metabolic process"/>
    <property type="evidence" value="ECO:0007669"/>
    <property type="project" value="TreeGrafter"/>
</dbReference>
<keyword evidence="4 10" id="KW-0436">Ligase</keyword>
<dbReference type="InterPro" id="IPR001518">
    <property type="entry name" value="Arginosuc_synth"/>
</dbReference>
<evidence type="ECO:0000256" key="5">
    <source>
        <dbReference type="ARBA" id="ARBA00022605"/>
    </source>
</evidence>
<proteinExistence type="predicted"/>
<keyword evidence="6" id="KW-0547">Nucleotide-binding</keyword>
<dbReference type="PANTHER" id="PTHR11587:SF2">
    <property type="entry name" value="ARGININOSUCCINATE SYNTHASE"/>
    <property type="match status" value="1"/>
</dbReference>
<sequence>MSKTYDGEKIVLAFSGGLDTSYCVLALKEQGFEVHTVFVDTGGIAQDEVDWIRERAESLGAAQHHLLDVSEAIWDEFVTPLVWSHARMLGEYPLLCSDRYLIVRRSLELADQLGTKHFAHGCTGMGNDQLRFDQTVRSVGDYVIHAPVRDLQKVTNDVRNHEIGLLEAAGVEVPKKSGQYSINENLLGVTISGSEIDRFEAPGPDTRALSRPRSEWPEAPLEVKVTFEKGVAVALDGERLAGPEILGRLNRAFGQYGVGRHIYTGDVSIGLKGHIVFECPGIDALLCAHQALEDTVNTKLQNQFRHIVAQRWAELVYTGFFYEPHKIDLEAYLASSQSAVDGTVTLRTEGGSLIAVAVESPNMLVEEGAVYAQSASWTPEEAEGFIKLLGQSSTLAARVRRNT</sequence>
<evidence type="ECO:0000313" key="11">
    <source>
        <dbReference type="Proteomes" id="UP000325372"/>
    </source>
</evidence>
<dbReference type="PANTHER" id="PTHR11587">
    <property type="entry name" value="ARGININOSUCCINATE SYNTHASE"/>
    <property type="match status" value="1"/>
</dbReference>
<reference evidence="10 11" key="1">
    <citation type="submission" date="2019-09" db="EMBL/GenBank/DDBJ databases">
        <title>Wenzhouxiangella sp. Genome sequencing and assembly.</title>
        <authorList>
            <person name="Zhang R."/>
        </authorList>
    </citation>
    <scope>NUCLEOTIDE SEQUENCE [LARGE SCALE GENOMIC DNA]</scope>
    <source>
        <strain evidence="10 11">W260</strain>
    </source>
</reference>
<evidence type="ECO:0000256" key="2">
    <source>
        <dbReference type="ARBA" id="ARBA00012286"/>
    </source>
</evidence>
<dbReference type="SUPFAM" id="SSF52402">
    <property type="entry name" value="Adenine nucleotide alpha hydrolases-like"/>
    <property type="match status" value="1"/>
</dbReference>
<dbReference type="InterPro" id="IPR048267">
    <property type="entry name" value="Arginosuc_syn_N"/>
</dbReference>
<evidence type="ECO:0000259" key="8">
    <source>
        <dbReference type="Pfam" id="PF00764"/>
    </source>
</evidence>
<dbReference type="GO" id="GO:0006526">
    <property type="term" value="P:L-arginine biosynthetic process"/>
    <property type="evidence" value="ECO:0007669"/>
    <property type="project" value="UniProtKB-UniPathway"/>
</dbReference>
<name>A0A5N0T6L7_9GAMM</name>
<keyword evidence="5" id="KW-0028">Amino-acid biosynthesis</keyword>
<dbReference type="EC" id="6.3.4.5" evidence="2"/>
<evidence type="ECO:0000256" key="3">
    <source>
        <dbReference type="ARBA" id="ARBA00022571"/>
    </source>
</evidence>